<evidence type="ECO:0000256" key="1">
    <source>
        <dbReference type="ARBA" id="ARBA00005656"/>
    </source>
</evidence>
<dbReference type="PIRSF" id="PIRSF000428">
    <property type="entry name" value="P_Ac_trans"/>
    <property type="match status" value="1"/>
</dbReference>
<dbReference type="InterPro" id="IPR014079">
    <property type="entry name" value="Phosphate_butyryltransferase"/>
</dbReference>
<sequence length="299" mass="32096">MKLEDLVDKATQYGKQTIAVAQAGDEEVLRAVREGLRRHLAHFYLIGDEQEIKAKAEWVELEVDHLQVVHESSSGQAARRAVQLVKEGKANALMKGLVPTADLLKAVLDKESGLKRSRLLSHVAAFEVPGYERLIFVTDPAMNIAPDLKQKGEIIQNAVQVARAAGVERPKVAVLAPVEVVNPAMQSTLDAASLTVMASRGQITDCEVEGPLALDNAVSVEAAQHKGIKSPVAGKADILLVPNIETGNVLYKSLVYFARAKVGAVVVGAEVPVILTSRADSMEDKLYSIALAACVTHMN</sequence>
<dbReference type="InterPro" id="IPR002505">
    <property type="entry name" value="PTA_PTB"/>
</dbReference>
<gene>
    <name evidence="5" type="ORF">J2S00_000478</name>
</gene>
<evidence type="ECO:0000259" key="4">
    <source>
        <dbReference type="Pfam" id="PF01515"/>
    </source>
</evidence>
<dbReference type="EC" id="2.3.1.19" evidence="5"/>
<dbReference type="PANTHER" id="PTHR43356:SF2">
    <property type="entry name" value="PHOSPHATE ACETYLTRANSFERASE"/>
    <property type="match status" value="1"/>
</dbReference>
<dbReference type="Proteomes" id="UP001232445">
    <property type="component" value="Unassembled WGS sequence"/>
</dbReference>
<dbReference type="Gene3D" id="3.40.718.10">
    <property type="entry name" value="Isopropylmalate Dehydrogenase"/>
    <property type="match status" value="1"/>
</dbReference>
<feature type="domain" description="Phosphate acetyl/butaryl transferase" evidence="4">
    <location>
        <begin position="78"/>
        <end position="293"/>
    </location>
</feature>
<evidence type="ECO:0000256" key="3">
    <source>
        <dbReference type="ARBA" id="ARBA00023315"/>
    </source>
</evidence>
<dbReference type="NCBIfam" id="TIGR02706">
    <property type="entry name" value="P_butyryltrans"/>
    <property type="match status" value="1"/>
</dbReference>
<dbReference type="Pfam" id="PF01515">
    <property type="entry name" value="PTA_PTB"/>
    <property type="match status" value="2"/>
</dbReference>
<organism evidence="5 6">
    <name type="scientific">Caldalkalibacillus uzonensis</name>
    <dbReference type="NCBI Taxonomy" id="353224"/>
    <lineage>
        <taxon>Bacteria</taxon>
        <taxon>Bacillati</taxon>
        <taxon>Bacillota</taxon>
        <taxon>Bacilli</taxon>
        <taxon>Bacillales</taxon>
        <taxon>Bacillaceae</taxon>
        <taxon>Caldalkalibacillus</taxon>
    </lineage>
</organism>
<accession>A0ABU0CMQ5</accession>
<keyword evidence="3 5" id="KW-0012">Acyltransferase</keyword>
<dbReference type="RefSeq" id="WP_307335007.1">
    <property type="nucleotide sequence ID" value="NZ_JAUSUQ010000001.1"/>
</dbReference>
<dbReference type="NCBIfam" id="NF004472">
    <property type="entry name" value="PRK05805.1"/>
    <property type="match status" value="1"/>
</dbReference>
<keyword evidence="2 5" id="KW-0808">Transferase</keyword>
<feature type="domain" description="Phosphate acetyl/butaryl transferase" evidence="4">
    <location>
        <begin position="7"/>
        <end position="74"/>
    </location>
</feature>
<evidence type="ECO:0000313" key="6">
    <source>
        <dbReference type="Proteomes" id="UP001232445"/>
    </source>
</evidence>
<comment type="caution">
    <text evidence="5">The sequence shown here is derived from an EMBL/GenBank/DDBJ whole genome shotgun (WGS) entry which is preliminary data.</text>
</comment>
<dbReference type="InterPro" id="IPR050500">
    <property type="entry name" value="Phos_Acetyltrans/Butyryltrans"/>
</dbReference>
<keyword evidence="6" id="KW-1185">Reference proteome</keyword>
<comment type="similarity">
    <text evidence="1">Belongs to the phosphate acetyltransferase and butyryltransferase family.</text>
</comment>
<dbReference type="PANTHER" id="PTHR43356">
    <property type="entry name" value="PHOSPHATE ACETYLTRANSFERASE"/>
    <property type="match status" value="1"/>
</dbReference>
<dbReference type="GO" id="GO:0050182">
    <property type="term" value="F:phosphate butyryltransferase activity"/>
    <property type="evidence" value="ECO:0007669"/>
    <property type="project" value="UniProtKB-EC"/>
</dbReference>
<protein>
    <submittedName>
        <fullName evidence="5">Phosphate butyryltransferase</fullName>
        <ecNumber evidence="5">2.3.1.19</ecNumber>
    </submittedName>
</protein>
<dbReference type="InterPro" id="IPR012147">
    <property type="entry name" value="P_Ac_Bu_trans"/>
</dbReference>
<evidence type="ECO:0000256" key="2">
    <source>
        <dbReference type="ARBA" id="ARBA00022679"/>
    </source>
</evidence>
<name>A0ABU0CMQ5_9BACI</name>
<dbReference type="SUPFAM" id="SSF53659">
    <property type="entry name" value="Isocitrate/Isopropylmalate dehydrogenase-like"/>
    <property type="match status" value="1"/>
</dbReference>
<dbReference type="NCBIfam" id="NF005837">
    <property type="entry name" value="PRK07742.1"/>
    <property type="match status" value="1"/>
</dbReference>
<dbReference type="EMBL" id="JAUSUQ010000001">
    <property type="protein sequence ID" value="MDQ0337708.1"/>
    <property type="molecule type" value="Genomic_DNA"/>
</dbReference>
<proteinExistence type="inferred from homology"/>
<dbReference type="NCBIfam" id="NF006045">
    <property type="entry name" value="PRK08190.1"/>
    <property type="match status" value="1"/>
</dbReference>
<evidence type="ECO:0000313" key="5">
    <source>
        <dbReference type="EMBL" id="MDQ0337708.1"/>
    </source>
</evidence>
<reference evidence="5 6" key="1">
    <citation type="submission" date="2023-07" db="EMBL/GenBank/DDBJ databases">
        <title>Genomic Encyclopedia of Type Strains, Phase IV (KMG-IV): sequencing the most valuable type-strain genomes for metagenomic binning, comparative biology and taxonomic classification.</title>
        <authorList>
            <person name="Goeker M."/>
        </authorList>
    </citation>
    <scope>NUCLEOTIDE SEQUENCE [LARGE SCALE GENOMIC DNA]</scope>
    <source>
        <strain evidence="5 6">DSM 17740</strain>
    </source>
</reference>